<comment type="similarity">
    <text evidence="2 11">Belongs to the CDP-alcohol phosphatidyltransferase class-I family.</text>
</comment>
<name>A0A191WGG9_9MICO</name>
<keyword evidence="6 12" id="KW-1133">Transmembrane helix</keyword>
<dbReference type="RefSeq" id="WP_067877187.1">
    <property type="nucleotide sequence ID" value="NZ_WBIO01000001.1"/>
</dbReference>
<gene>
    <name evidence="13" type="ORF">ATC03_11675</name>
</gene>
<dbReference type="InterPro" id="IPR048254">
    <property type="entry name" value="CDP_ALCOHOL_P_TRANSF_CS"/>
</dbReference>
<comment type="subcellular location">
    <subcellularLocation>
        <location evidence="1">Membrane</location>
        <topology evidence="1">Multi-pass membrane protein</topology>
    </subcellularLocation>
</comment>
<sequence>MAGRSAGAVGSQVWTIPNILSMLRLLLVPVFLWAVVAGEYVTALVVLVAASLTDLLDGYLARRLDQITRLGQLLDPAADRLYIFAALVGLAANALVPWWIVIVIVARDVFLLILGVVLANHGYGPLPVHQLGKVATFALFFGLPVIMLGLAFPAVEPVSAPVGWAITIWGAFLYWWAGVIYAIETARVIRIPRVADGSRSDTLEEGG</sequence>
<evidence type="ECO:0000256" key="4">
    <source>
        <dbReference type="ARBA" id="ARBA00022679"/>
    </source>
</evidence>
<dbReference type="Proteomes" id="UP000078437">
    <property type="component" value="Chromosome"/>
</dbReference>
<dbReference type="GO" id="GO:0008444">
    <property type="term" value="F:CDP-diacylglycerol-glycerol-3-phosphate 3-phosphatidyltransferase activity"/>
    <property type="evidence" value="ECO:0007669"/>
    <property type="project" value="InterPro"/>
</dbReference>
<evidence type="ECO:0000313" key="13">
    <source>
        <dbReference type="EMBL" id="ANJ27284.1"/>
    </source>
</evidence>
<feature type="transmembrane region" description="Helical" evidence="12">
    <location>
        <begin position="164"/>
        <end position="183"/>
    </location>
</feature>
<dbReference type="PIRSF" id="PIRSF000847">
    <property type="entry name" value="Phos_ph_gly_syn"/>
    <property type="match status" value="1"/>
</dbReference>
<keyword evidence="3" id="KW-0444">Lipid biosynthesis</keyword>
<keyword evidence="7" id="KW-0443">Lipid metabolism</keyword>
<keyword evidence="10" id="KW-1208">Phospholipid metabolism</keyword>
<evidence type="ECO:0000256" key="12">
    <source>
        <dbReference type="SAM" id="Phobius"/>
    </source>
</evidence>
<dbReference type="InterPro" id="IPR043130">
    <property type="entry name" value="CDP-OH_PTrfase_TM_dom"/>
</dbReference>
<reference evidence="14" key="2">
    <citation type="submission" date="2016-01" db="EMBL/GenBank/DDBJ databases">
        <title>Complete genome sequence of Agromyces aureus AR33T and comparison with related organisms.</title>
        <authorList>
            <person name="Corretto E."/>
            <person name="Antonielli L."/>
            <person name="Sessitsch A."/>
            <person name="Brader G."/>
        </authorList>
    </citation>
    <scope>NUCLEOTIDE SEQUENCE [LARGE SCALE GENOMIC DNA]</scope>
    <source>
        <strain evidence="14">AR33</strain>
    </source>
</reference>
<keyword evidence="5 12" id="KW-0812">Transmembrane</keyword>
<dbReference type="PANTHER" id="PTHR14269:SF62">
    <property type="entry name" value="CDP-DIACYLGLYCEROL--GLYCEROL-3-PHOSPHATE 3-PHOSPHATIDYLTRANSFERASE 1, CHLOROPLASTIC"/>
    <property type="match status" value="1"/>
</dbReference>
<evidence type="ECO:0000256" key="8">
    <source>
        <dbReference type="ARBA" id="ARBA00023136"/>
    </source>
</evidence>
<dbReference type="EMBL" id="CP013979">
    <property type="protein sequence ID" value="ANJ27284.1"/>
    <property type="molecule type" value="Genomic_DNA"/>
</dbReference>
<dbReference type="InterPro" id="IPR050324">
    <property type="entry name" value="CDP-alcohol_PTase-I"/>
</dbReference>
<keyword evidence="8 12" id="KW-0472">Membrane</keyword>
<feature type="transmembrane region" description="Helical" evidence="12">
    <location>
        <begin position="30"/>
        <end position="52"/>
    </location>
</feature>
<reference evidence="13 14" key="1">
    <citation type="journal article" date="2016" name="Int. J. Syst. Evol. Microbiol.">
        <title>Agromyces aureus sp. nov., isolated from the rhizosphere of Salix caprea L. grown in a heavy-metal-contaminated soil.</title>
        <authorList>
            <person name="Corretto E."/>
            <person name="Antonielli L."/>
            <person name="Sessitsch A."/>
            <person name="Compant S."/>
            <person name="Gorfer M."/>
            <person name="Kuffner M."/>
            <person name="Brader G."/>
        </authorList>
    </citation>
    <scope>NUCLEOTIDE SEQUENCE [LARGE SCALE GENOMIC DNA]</scope>
    <source>
        <strain evidence="13 14">AR33</strain>
    </source>
</reference>
<dbReference type="OrthoDB" id="9796672at2"/>
<keyword evidence="9" id="KW-0594">Phospholipid biosynthesis</keyword>
<feature type="transmembrane region" description="Helical" evidence="12">
    <location>
        <begin position="131"/>
        <end position="152"/>
    </location>
</feature>
<dbReference type="KEGG" id="agy:ATC03_11675"/>
<dbReference type="STRING" id="453304.ATC03_11675"/>
<dbReference type="InterPro" id="IPR000462">
    <property type="entry name" value="CDP-OH_P_trans"/>
</dbReference>
<keyword evidence="4 11" id="KW-0808">Transferase</keyword>
<dbReference type="InterPro" id="IPR004570">
    <property type="entry name" value="Phosphatidylglycerol_P_synth"/>
</dbReference>
<evidence type="ECO:0000256" key="3">
    <source>
        <dbReference type="ARBA" id="ARBA00022516"/>
    </source>
</evidence>
<proteinExistence type="inferred from homology"/>
<keyword evidence="14" id="KW-1185">Reference proteome</keyword>
<dbReference type="UniPathway" id="UPA00085"/>
<evidence type="ECO:0000256" key="1">
    <source>
        <dbReference type="ARBA" id="ARBA00004141"/>
    </source>
</evidence>
<dbReference type="PROSITE" id="PS00379">
    <property type="entry name" value="CDP_ALCOHOL_P_TRANSF"/>
    <property type="match status" value="1"/>
</dbReference>
<dbReference type="PANTHER" id="PTHR14269">
    <property type="entry name" value="CDP-DIACYLGLYCEROL--GLYCEROL-3-PHOSPHATE 3-PHOSPHATIDYLTRANSFERASE-RELATED"/>
    <property type="match status" value="1"/>
</dbReference>
<evidence type="ECO:0000256" key="2">
    <source>
        <dbReference type="ARBA" id="ARBA00010441"/>
    </source>
</evidence>
<dbReference type="GO" id="GO:0016020">
    <property type="term" value="C:membrane"/>
    <property type="evidence" value="ECO:0007669"/>
    <property type="project" value="UniProtKB-SubCell"/>
</dbReference>
<protein>
    <submittedName>
        <fullName evidence="13">CDP-diacylglycerol--glycerol-3-phosphate 3-phosphatidyltransferase</fullName>
    </submittedName>
</protein>
<evidence type="ECO:0000256" key="6">
    <source>
        <dbReference type="ARBA" id="ARBA00022989"/>
    </source>
</evidence>
<evidence type="ECO:0000256" key="9">
    <source>
        <dbReference type="ARBA" id="ARBA00023209"/>
    </source>
</evidence>
<dbReference type="AlphaFoldDB" id="A0A191WGG9"/>
<evidence type="ECO:0000256" key="5">
    <source>
        <dbReference type="ARBA" id="ARBA00022692"/>
    </source>
</evidence>
<dbReference type="Pfam" id="PF01066">
    <property type="entry name" value="CDP-OH_P_transf"/>
    <property type="match status" value="1"/>
</dbReference>
<accession>A0A191WGG9</accession>
<evidence type="ECO:0000313" key="14">
    <source>
        <dbReference type="Proteomes" id="UP000078437"/>
    </source>
</evidence>
<organism evidence="13 14">
    <name type="scientific">Agromyces aureus</name>
    <dbReference type="NCBI Taxonomy" id="453304"/>
    <lineage>
        <taxon>Bacteria</taxon>
        <taxon>Bacillati</taxon>
        <taxon>Actinomycetota</taxon>
        <taxon>Actinomycetes</taxon>
        <taxon>Micrococcales</taxon>
        <taxon>Microbacteriaceae</taxon>
        <taxon>Agromyces</taxon>
    </lineage>
</organism>
<evidence type="ECO:0000256" key="11">
    <source>
        <dbReference type="RuleBase" id="RU003750"/>
    </source>
</evidence>
<dbReference type="Gene3D" id="1.20.120.1760">
    <property type="match status" value="1"/>
</dbReference>
<evidence type="ECO:0000256" key="7">
    <source>
        <dbReference type="ARBA" id="ARBA00023098"/>
    </source>
</evidence>
<evidence type="ECO:0000256" key="10">
    <source>
        <dbReference type="ARBA" id="ARBA00023264"/>
    </source>
</evidence>
<dbReference type="GO" id="GO:0046474">
    <property type="term" value="P:glycerophospholipid biosynthetic process"/>
    <property type="evidence" value="ECO:0007669"/>
    <property type="project" value="TreeGrafter"/>
</dbReference>